<evidence type="ECO:0000313" key="2">
    <source>
        <dbReference type="Proteomes" id="UP000001194"/>
    </source>
</evidence>
<dbReference type="HOGENOM" id="CLU_1917414_0_0_1"/>
<proteinExistence type="predicted"/>
<name>B0E1J9_LACBS</name>
<dbReference type="KEGG" id="lbc:LACBIDRAFT_316754"/>
<reference evidence="1 2" key="1">
    <citation type="journal article" date="2008" name="Nature">
        <title>The genome of Laccaria bicolor provides insights into mycorrhizal symbiosis.</title>
        <authorList>
            <person name="Martin F."/>
            <person name="Aerts A."/>
            <person name="Ahren D."/>
            <person name="Brun A."/>
            <person name="Danchin E.G.J."/>
            <person name="Duchaussoy F."/>
            <person name="Gibon J."/>
            <person name="Kohler A."/>
            <person name="Lindquist E."/>
            <person name="Pereda V."/>
            <person name="Salamov A."/>
            <person name="Shapiro H.J."/>
            <person name="Wuyts J."/>
            <person name="Blaudez D."/>
            <person name="Buee M."/>
            <person name="Brokstein P."/>
            <person name="Canbaeck B."/>
            <person name="Cohen D."/>
            <person name="Courty P.E."/>
            <person name="Coutinho P.M."/>
            <person name="Delaruelle C."/>
            <person name="Detter J.C."/>
            <person name="Deveau A."/>
            <person name="DiFazio S."/>
            <person name="Duplessis S."/>
            <person name="Fraissinet-Tachet L."/>
            <person name="Lucic E."/>
            <person name="Frey-Klett P."/>
            <person name="Fourrey C."/>
            <person name="Feussner I."/>
            <person name="Gay G."/>
            <person name="Grimwood J."/>
            <person name="Hoegger P.J."/>
            <person name="Jain P."/>
            <person name="Kilaru S."/>
            <person name="Labbe J."/>
            <person name="Lin Y.C."/>
            <person name="Legue V."/>
            <person name="Le Tacon F."/>
            <person name="Marmeisse R."/>
            <person name="Melayah D."/>
            <person name="Montanini B."/>
            <person name="Muratet M."/>
            <person name="Nehls U."/>
            <person name="Niculita-Hirzel H."/>
            <person name="Oudot-Le Secq M.P."/>
            <person name="Peter M."/>
            <person name="Quesneville H."/>
            <person name="Rajashekar B."/>
            <person name="Reich M."/>
            <person name="Rouhier N."/>
            <person name="Schmutz J."/>
            <person name="Yin T."/>
            <person name="Chalot M."/>
            <person name="Henrissat B."/>
            <person name="Kuees U."/>
            <person name="Lucas S."/>
            <person name="Van de Peer Y."/>
            <person name="Podila G.K."/>
            <person name="Polle A."/>
            <person name="Pukkila P.J."/>
            <person name="Richardson P.M."/>
            <person name="Rouze P."/>
            <person name="Sanders I.R."/>
            <person name="Stajich J.E."/>
            <person name="Tunlid A."/>
            <person name="Tuskan G."/>
            <person name="Grigoriev I.V."/>
        </authorList>
    </citation>
    <scope>NUCLEOTIDE SEQUENCE [LARGE SCALE GENOMIC DNA]</scope>
    <source>
        <strain evidence="2">S238N-H82 / ATCC MYA-4686</strain>
    </source>
</reference>
<accession>B0E1J9</accession>
<sequence length="132" mass="14934">MCLICERLHINVPTCRKFFSGVITKKCRACHVVYETRALFLRRCKSNLLQCVGVALHQNSQNMSYYLGNLGLFLKKLRISIRPLRNAFDGDIIEKHSHVISLKVLSQFLCSGAHRSPLASGKLTAHLQEATH</sequence>
<dbReference type="GeneID" id="6085714"/>
<protein>
    <submittedName>
        <fullName evidence="1">Predicted protein</fullName>
    </submittedName>
</protein>
<keyword evidence="2" id="KW-1185">Reference proteome</keyword>
<organism evidence="2">
    <name type="scientific">Laccaria bicolor (strain S238N-H82 / ATCC MYA-4686)</name>
    <name type="common">Bicoloured deceiver</name>
    <name type="synonym">Laccaria laccata var. bicolor</name>
    <dbReference type="NCBI Taxonomy" id="486041"/>
    <lineage>
        <taxon>Eukaryota</taxon>
        <taxon>Fungi</taxon>
        <taxon>Dikarya</taxon>
        <taxon>Basidiomycota</taxon>
        <taxon>Agaricomycotina</taxon>
        <taxon>Agaricomycetes</taxon>
        <taxon>Agaricomycetidae</taxon>
        <taxon>Agaricales</taxon>
        <taxon>Agaricineae</taxon>
        <taxon>Hydnangiaceae</taxon>
        <taxon>Laccaria</taxon>
    </lineage>
</organism>
<dbReference type="AlphaFoldDB" id="B0E1J9"/>
<dbReference type="EMBL" id="DS547168">
    <property type="protein sequence ID" value="EDQ99276.1"/>
    <property type="molecule type" value="Genomic_DNA"/>
</dbReference>
<gene>
    <name evidence="1" type="ORF">LACBIDRAFT_316754</name>
</gene>
<dbReference type="RefSeq" id="XP_001890086.1">
    <property type="nucleotide sequence ID" value="XM_001890051.1"/>
</dbReference>
<dbReference type="InParanoid" id="B0E1J9"/>
<evidence type="ECO:0000313" key="1">
    <source>
        <dbReference type="EMBL" id="EDQ99276.1"/>
    </source>
</evidence>
<dbReference type="Proteomes" id="UP000001194">
    <property type="component" value="Unassembled WGS sequence"/>
</dbReference>